<dbReference type="OrthoDB" id="343114at2759"/>
<evidence type="ECO:0000313" key="3">
    <source>
        <dbReference type="Proteomes" id="UP000807342"/>
    </source>
</evidence>
<evidence type="ECO:0000313" key="2">
    <source>
        <dbReference type="EMBL" id="KAF9441695.1"/>
    </source>
</evidence>
<sequence length="180" mass="19772">MNQNHYIMSQFTTTEIMLIAKYDWEPNTTAVKDIKVNKNDDALEEMTPAEDLTNSIAVFGQWFKHNNIPDDQCSGLLNNIRCLAMMFNLIPAPHQCPPPPPCACPHQEDAPPCSRPHAEDIPPPPSCLHPHHNDEDIHMELTAPTHAFSESSTQTPAPSHEASMPPPPPAAVASIPHAGP</sequence>
<proteinExistence type="predicted"/>
<accession>A0A9P5X1P3</accession>
<name>A0A9P5X1P3_9AGAR</name>
<dbReference type="EMBL" id="MU151816">
    <property type="protein sequence ID" value="KAF9441695.1"/>
    <property type="molecule type" value="Genomic_DNA"/>
</dbReference>
<feature type="region of interest" description="Disordered" evidence="1">
    <location>
        <begin position="104"/>
        <end position="180"/>
    </location>
</feature>
<dbReference type="Proteomes" id="UP000807342">
    <property type="component" value="Unassembled WGS sequence"/>
</dbReference>
<feature type="compositionally biased region" description="Low complexity" evidence="1">
    <location>
        <begin position="171"/>
        <end position="180"/>
    </location>
</feature>
<dbReference type="AlphaFoldDB" id="A0A9P5X1P3"/>
<evidence type="ECO:0000256" key="1">
    <source>
        <dbReference type="SAM" id="MobiDB-lite"/>
    </source>
</evidence>
<gene>
    <name evidence="2" type="ORF">P691DRAFT_765998</name>
</gene>
<organism evidence="2 3">
    <name type="scientific">Macrolepiota fuliginosa MF-IS2</name>
    <dbReference type="NCBI Taxonomy" id="1400762"/>
    <lineage>
        <taxon>Eukaryota</taxon>
        <taxon>Fungi</taxon>
        <taxon>Dikarya</taxon>
        <taxon>Basidiomycota</taxon>
        <taxon>Agaricomycotina</taxon>
        <taxon>Agaricomycetes</taxon>
        <taxon>Agaricomycetidae</taxon>
        <taxon>Agaricales</taxon>
        <taxon>Agaricineae</taxon>
        <taxon>Agaricaceae</taxon>
        <taxon>Macrolepiota</taxon>
    </lineage>
</organism>
<comment type="caution">
    <text evidence="2">The sequence shown here is derived from an EMBL/GenBank/DDBJ whole genome shotgun (WGS) entry which is preliminary data.</text>
</comment>
<keyword evidence="3" id="KW-1185">Reference proteome</keyword>
<protein>
    <submittedName>
        <fullName evidence="2">Uncharacterized protein</fullName>
    </submittedName>
</protein>
<reference evidence="2" key="1">
    <citation type="submission" date="2020-11" db="EMBL/GenBank/DDBJ databases">
        <authorList>
            <consortium name="DOE Joint Genome Institute"/>
            <person name="Ahrendt S."/>
            <person name="Riley R."/>
            <person name="Andreopoulos W."/>
            <person name="Labutti K."/>
            <person name="Pangilinan J."/>
            <person name="Ruiz-Duenas F.J."/>
            <person name="Barrasa J.M."/>
            <person name="Sanchez-Garcia M."/>
            <person name="Camarero S."/>
            <person name="Miyauchi S."/>
            <person name="Serrano A."/>
            <person name="Linde D."/>
            <person name="Babiker R."/>
            <person name="Drula E."/>
            <person name="Ayuso-Fernandez I."/>
            <person name="Pacheco R."/>
            <person name="Padilla G."/>
            <person name="Ferreira P."/>
            <person name="Barriuso J."/>
            <person name="Kellner H."/>
            <person name="Castanera R."/>
            <person name="Alfaro M."/>
            <person name="Ramirez L."/>
            <person name="Pisabarro A.G."/>
            <person name="Kuo A."/>
            <person name="Tritt A."/>
            <person name="Lipzen A."/>
            <person name="He G."/>
            <person name="Yan M."/>
            <person name="Ng V."/>
            <person name="Cullen D."/>
            <person name="Martin F."/>
            <person name="Rosso M.-N."/>
            <person name="Henrissat B."/>
            <person name="Hibbett D."/>
            <person name="Martinez A.T."/>
            <person name="Grigoriev I.V."/>
        </authorList>
    </citation>
    <scope>NUCLEOTIDE SEQUENCE</scope>
    <source>
        <strain evidence="2">MF-IS2</strain>
    </source>
</reference>